<keyword evidence="3" id="KW-0813">Transport</keyword>
<keyword evidence="6" id="KW-0653">Protein transport</keyword>
<evidence type="ECO:0000256" key="4">
    <source>
        <dbReference type="ARBA" id="ARBA00022692"/>
    </source>
</evidence>
<feature type="transmembrane region" description="Helical" evidence="10">
    <location>
        <begin position="412"/>
        <end position="431"/>
    </location>
</feature>
<organism evidence="11 12">
    <name type="scientific">Roridomyces roridus</name>
    <dbReference type="NCBI Taxonomy" id="1738132"/>
    <lineage>
        <taxon>Eukaryota</taxon>
        <taxon>Fungi</taxon>
        <taxon>Dikarya</taxon>
        <taxon>Basidiomycota</taxon>
        <taxon>Agaricomycotina</taxon>
        <taxon>Agaricomycetes</taxon>
        <taxon>Agaricomycetidae</taxon>
        <taxon>Agaricales</taxon>
        <taxon>Marasmiineae</taxon>
        <taxon>Mycenaceae</taxon>
        <taxon>Roridomyces</taxon>
    </lineage>
</organism>
<feature type="transmembrane region" description="Helical" evidence="10">
    <location>
        <begin position="493"/>
        <end position="515"/>
    </location>
</feature>
<feature type="transmembrane region" description="Helical" evidence="10">
    <location>
        <begin position="466"/>
        <end position="486"/>
    </location>
</feature>
<dbReference type="AlphaFoldDB" id="A0AAD7FD99"/>
<evidence type="ECO:0000256" key="8">
    <source>
        <dbReference type="ARBA" id="ARBA00023136"/>
    </source>
</evidence>
<feature type="transmembrane region" description="Helical" evidence="10">
    <location>
        <begin position="727"/>
        <end position="753"/>
    </location>
</feature>
<evidence type="ECO:0000256" key="2">
    <source>
        <dbReference type="ARBA" id="ARBA00008807"/>
    </source>
</evidence>
<dbReference type="InterPro" id="IPR004648">
    <property type="entry name" value="Oligpept_transpt"/>
</dbReference>
<reference evidence="11" key="1">
    <citation type="submission" date="2023-03" db="EMBL/GenBank/DDBJ databases">
        <title>Massive genome expansion in bonnet fungi (Mycena s.s.) driven by repeated elements and novel gene families across ecological guilds.</title>
        <authorList>
            <consortium name="Lawrence Berkeley National Laboratory"/>
            <person name="Harder C.B."/>
            <person name="Miyauchi S."/>
            <person name="Viragh M."/>
            <person name="Kuo A."/>
            <person name="Thoen E."/>
            <person name="Andreopoulos B."/>
            <person name="Lu D."/>
            <person name="Skrede I."/>
            <person name="Drula E."/>
            <person name="Henrissat B."/>
            <person name="Morin E."/>
            <person name="Kohler A."/>
            <person name="Barry K."/>
            <person name="LaButti K."/>
            <person name="Morin E."/>
            <person name="Salamov A."/>
            <person name="Lipzen A."/>
            <person name="Mereny Z."/>
            <person name="Hegedus B."/>
            <person name="Baldrian P."/>
            <person name="Stursova M."/>
            <person name="Weitz H."/>
            <person name="Taylor A."/>
            <person name="Grigoriev I.V."/>
            <person name="Nagy L.G."/>
            <person name="Martin F."/>
            <person name="Kauserud H."/>
        </authorList>
    </citation>
    <scope>NUCLEOTIDE SEQUENCE</scope>
    <source>
        <strain evidence="11">9284</strain>
    </source>
</reference>
<sequence>MPQEPDAGTAVTDIGILTSVPYVHPTMEKDKTGSGSFDDEKQSLSDAEKEVASGAIGHGDDIVDAKGDDDDPAYSALPRLVRELCDFEDDPSTPVLTWRFFVLSAVFTALGAWLTQMGFFRTTYVPYSIYFVQIGALYFGKLLAAALPSRKIGFGKYSFDLNPGPFSVKEHVAIVLAANTGATNNLGDYVLTPLAVFYDQPMNGWLAILFMWSAVFIGFSFATLARTFLIDNPVTVFPLTLQQVSVFKAMRASFEFDAKTAKRQMRVFWYTILVVFLWQVPEYIFPFTSSLAFLCWVTDNPTANFLGSGLGGAGLLNITLDWSNIGSTLVYYPYWAQVNMFAAFVLGAWILVPIGALGGAWQNDVYPMQTQDLFLSNGSSYPVSSLLNPDYSLNEELFDEIGPPGMSAQLRWGYFFSYTAYLGAFVSLLLFQGPMLLDTLKSIRSGNRLYKDKLCQLMEPYPKVPLWWNLGLFIVPSAVIIALGATGKLYLPVYTIFIALGFGGLIVVPMAYVFAVSGYQVPVGYFNELLYGYLINAGGSRHPVGSLAYRTISGQCWYEACNMLSDMKLGHYFHIPPRTTLFAQVWGILIGVPVNYATILWVVNTKRDFLDGSKIDPNNQWTGQTVISLNNQGIAFALVGPKKLFASSMYTILPYGFILGAVCPIILYLLHRRWPKGGFNLVNIPIFATTMENYYGNISVSTFTWFILGSINHLYFKRYKYKFWKTYAYLAGAAADTGYNLNMLVIFIAFSAIKTTTAPHWWGNNETSVERCFPRA</sequence>
<evidence type="ECO:0000256" key="1">
    <source>
        <dbReference type="ARBA" id="ARBA00004141"/>
    </source>
</evidence>
<feature type="transmembrane region" description="Helical" evidence="10">
    <location>
        <begin position="96"/>
        <end position="115"/>
    </location>
</feature>
<name>A0AAD7FD99_9AGAR</name>
<dbReference type="EMBL" id="JARKIF010000021">
    <property type="protein sequence ID" value="KAJ7617127.1"/>
    <property type="molecule type" value="Genomic_DNA"/>
</dbReference>
<feature type="region of interest" description="Disordered" evidence="9">
    <location>
        <begin position="25"/>
        <end position="53"/>
    </location>
</feature>
<feature type="transmembrane region" description="Helical" evidence="10">
    <location>
        <begin position="581"/>
        <end position="603"/>
    </location>
</feature>
<evidence type="ECO:0000313" key="11">
    <source>
        <dbReference type="EMBL" id="KAJ7617127.1"/>
    </source>
</evidence>
<keyword evidence="5" id="KW-0571">Peptide transport</keyword>
<feature type="transmembrane region" description="Helical" evidence="10">
    <location>
        <begin position="652"/>
        <end position="674"/>
    </location>
</feature>
<dbReference type="GO" id="GO:0016020">
    <property type="term" value="C:membrane"/>
    <property type="evidence" value="ECO:0007669"/>
    <property type="project" value="UniProtKB-SubCell"/>
</dbReference>
<dbReference type="InterPro" id="IPR004813">
    <property type="entry name" value="OPT"/>
</dbReference>
<feature type="transmembrane region" description="Helical" evidence="10">
    <location>
        <begin position="127"/>
        <end position="147"/>
    </location>
</feature>
<comment type="caution">
    <text evidence="11">The sequence shown here is derived from an EMBL/GenBank/DDBJ whole genome shotgun (WGS) entry which is preliminary data.</text>
</comment>
<keyword evidence="12" id="KW-1185">Reference proteome</keyword>
<keyword evidence="7 10" id="KW-1133">Transmembrane helix</keyword>
<evidence type="ECO:0000256" key="9">
    <source>
        <dbReference type="SAM" id="MobiDB-lite"/>
    </source>
</evidence>
<evidence type="ECO:0000256" key="7">
    <source>
        <dbReference type="ARBA" id="ARBA00022989"/>
    </source>
</evidence>
<evidence type="ECO:0000256" key="10">
    <source>
        <dbReference type="SAM" id="Phobius"/>
    </source>
</evidence>
<dbReference type="GO" id="GO:0015031">
    <property type="term" value="P:protein transport"/>
    <property type="evidence" value="ECO:0007669"/>
    <property type="project" value="UniProtKB-KW"/>
</dbReference>
<feature type="transmembrane region" description="Helical" evidence="10">
    <location>
        <begin position="340"/>
        <end position="361"/>
    </location>
</feature>
<dbReference type="Pfam" id="PF03169">
    <property type="entry name" value="OPT"/>
    <property type="match status" value="1"/>
</dbReference>
<protein>
    <submittedName>
        <fullName evidence="11">OPT oligopeptide transporter protein-domain-containing protein</fullName>
    </submittedName>
</protein>
<evidence type="ECO:0000313" key="12">
    <source>
        <dbReference type="Proteomes" id="UP001221142"/>
    </source>
</evidence>
<dbReference type="Proteomes" id="UP001221142">
    <property type="component" value="Unassembled WGS sequence"/>
</dbReference>
<feature type="transmembrane region" description="Helical" evidence="10">
    <location>
        <begin position="267"/>
        <end position="285"/>
    </location>
</feature>
<feature type="compositionally biased region" description="Basic and acidic residues" evidence="9">
    <location>
        <begin position="26"/>
        <end position="51"/>
    </location>
</feature>
<dbReference type="PANTHER" id="PTHR22601">
    <property type="entry name" value="ISP4 LIKE PROTEIN"/>
    <property type="match status" value="1"/>
</dbReference>
<evidence type="ECO:0000256" key="6">
    <source>
        <dbReference type="ARBA" id="ARBA00022927"/>
    </source>
</evidence>
<proteinExistence type="inferred from homology"/>
<gene>
    <name evidence="11" type="ORF">FB45DRAFT_800908</name>
</gene>
<accession>A0AAD7FD99</accession>
<feature type="transmembrane region" description="Helical" evidence="10">
    <location>
        <begin position="204"/>
        <end position="225"/>
    </location>
</feature>
<feature type="transmembrane region" description="Helical" evidence="10">
    <location>
        <begin position="694"/>
        <end position="715"/>
    </location>
</feature>
<dbReference type="GO" id="GO:0035673">
    <property type="term" value="F:oligopeptide transmembrane transporter activity"/>
    <property type="evidence" value="ECO:0007669"/>
    <property type="project" value="InterPro"/>
</dbReference>
<keyword evidence="4 10" id="KW-0812">Transmembrane</keyword>
<evidence type="ECO:0000256" key="5">
    <source>
        <dbReference type="ARBA" id="ARBA00022856"/>
    </source>
</evidence>
<keyword evidence="8 10" id="KW-0472">Membrane</keyword>
<comment type="similarity">
    <text evidence="2">Belongs to the oligopeptide OPT transporter family.</text>
</comment>
<dbReference type="NCBIfam" id="TIGR00728">
    <property type="entry name" value="OPT_sfam"/>
    <property type="match status" value="1"/>
</dbReference>
<comment type="subcellular location">
    <subcellularLocation>
        <location evidence="1">Membrane</location>
        <topology evidence="1">Multi-pass membrane protein</topology>
    </subcellularLocation>
</comment>
<evidence type="ECO:0000256" key="3">
    <source>
        <dbReference type="ARBA" id="ARBA00022448"/>
    </source>
</evidence>